<name>A0ABP7SYB7_9SPHN</name>
<evidence type="ECO:0000256" key="1">
    <source>
        <dbReference type="SAM" id="Phobius"/>
    </source>
</evidence>
<feature type="transmembrane region" description="Helical" evidence="1">
    <location>
        <begin position="23"/>
        <end position="44"/>
    </location>
</feature>
<sequence length="137" mass="15655">MLLLAIGAGSAYLFEGTRGVDLIYAALPYVLIWMVMVAAIYLLSPMWQVRQRRKSGWATPMKLRMNEAEIAIHHEVQSLQHRWAAIKRVVATRDRLFLFTTDSCAFILPRRAFASDAEFQRWSERAGAYWSDAHPAG</sequence>
<keyword evidence="1" id="KW-0812">Transmembrane</keyword>
<accession>A0ABP7SYB7</accession>
<dbReference type="EMBL" id="BAABBQ010000001">
    <property type="protein sequence ID" value="GAA4018092.1"/>
    <property type="molecule type" value="Genomic_DNA"/>
</dbReference>
<keyword evidence="1" id="KW-1133">Transmembrane helix</keyword>
<dbReference type="InterPro" id="IPR025588">
    <property type="entry name" value="YcxB-like_C"/>
</dbReference>
<protein>
    <recommendedName>
        <fullName evidence="2">YcxB-like C-terminal domain-containing protein</fullName>
    </recommendedName>
</protein>
<gene>
    <name evidence="3" type="ORF">GCM10022280_16850</name>
</gene>
<feature type="domain" description="YcxB-like C-terminal" evidence="2">
    <location>
        <begin position="69"/>
        <end position="122"/>
    </location>
</feature>
<evidence type="ECO:0000313" key="3">
    <source>
        <dbReference type="EMBL" id="GAA4018092.1"/>
    </source>
</evidence>
<organism evidence="3 4">
    <name type="scientific">Sphingomonas swuensis</name>
    <dbReference type="NCBI Taxonomy" id="977800"/>
    <lineage>
        <taxon>Bacteria</taxon>
        <taxon>Pseudomonadati</taxon>
        <taxon>Pseudomonadota</taxon>
        <taxon>Alphaproteobacteria</taxon>
        <taxon>Sphingomonadales</taxon>
        <taxon>Sphingomonadaceae</taxon>
        <taxon>Sphingomonas</taxon>
    </lineage>
</organism>
<dbReference type="Proteomes" id="UP001500235">
    <property type="component" value="Unassembled WGS sequence"/>
</dbReference>
<dbReference type="Pfam" id="PF14317">
    <property type="entry name" value="YcxB"/>
    <property type="match status" value="1"/>
</dbReference>
<evidence type="ECO:0000313" key="4">
    <source>
        <dbReference type="Proteomes" id="UP001500235"/>
    </source>
</evidence>
<evidence type="ECO:0000259" key="2">
    <source>
        <dbReference type="Pfam" id="PF14317"/>
    </source>
</evidence>
<keyword evidence="4" id="KW-1185">Reference proteome</keyword>
<reference evidence="4" key="1">
    <citation type="journal article" date="2019" name="Int. J. Syst. Evol. Microbiol.">
        <title>The Global Catalogue of Microorganisms (GCM) 10K type strain sequencing project: providing services to taxonomists for standard genome sequencing and annotation.</title>
        <authorList>
            <consortium name="The Broad Institute Genomics Platform"/>
            <consortium name="The Broad Institute Genome Sequencing Center for Infectious Disease"/>
            <person name="Wu L."/>
            <person name="Ma J."/>
        </authorList>
    </citation>
    <scope>NUCLEOTIDE SEQUENCE [LARGE SCALE GENOMIC DNA]</scope>
    <source>
        <strain evidence="4">JCM 17563</strain>
    </source>
</reference>
<comment type="caution">
    <text evidence="3">The sequence shown here is derived from an EMBL/GenBank/DDBJ whole genome shotgun (WGS) entry which is preliminary data.</text>
</comment>
<keyword evidence="1" id="KW-0472">Membrane</keyword>
<proteinExistence type="predicted"/>